<name>A0ABQ4ZRB5_9ASTR</name>
<evidence type="ECO:0000313" key="1">
    <source>
        <dbReference type="EMBL" id="GJS91891.1"/>
    </source>
</evidence>
<comment type="caution">
    <text evidence="1">The sequence shown here is derived from an EMBL/GenBank/DDBJ whole genome shotgun (WGS) entry which is preliminary data.</text>
</comment>
<protein>
    <submittedName>
        <fullName evidence="1">Uncharacterized protein</fullName>
    </submittedName>
</protein>
<evidence type="ECO:0000313" key="2">
    <source>
        <dbReference type="Proteomes" id="UP001151760"/>
    </source>
</evidence>
<reference evidence="1" key="2">
    <citation type="submission" date="2022-01" db="EMBL/GenBank/DDBJ databases">
        <authorList>
            <person name="Yamashiro T."/>
            <person name="Shiraishi A."/>
            <person name="Satake H."/>
            <person name="Nakayama K."/>
        </authorList>
    </citation>
    <scope>NUCLEOTIDE SEQUENCE</scope>
</reference>
<dbReference type="EMBL" id="BQNB010011541">
    <property type="protein sequence ID" value="GJS91891.1"/>
    <property type="molecule type" value="Genomic_DNA"/>
</dbReference>
<proteinExistence type="predicted"/>
<reference evidence="1" key="1">
    <citation type="journal article" date="2022" name="Int. J. Mol. Sci.">
        <title>Draft Genome of Tanacetum Coccineum: Genomic Comparison of Closely Related Tanacetum-Family Plants.</title>
        <authorList>
            <person name="Yamashiro T."/>
            <person name="Shiraishi A."/>
            <person name="Nakayama K."/>
            <person name="Satake H."/>
        </authorList>
    </citation>
    <scope>NUCLEOTIDE SEQUENCE</scope>
</reference>
<accession>A0ABQ4ZRB5</accession>
<keyword evidence="2" id="KW-1185">Reference proteome</keyword>
<organism evidence="1 2">
    <name type="scientific">Tanacetum coccineum</name>
    <dbReference type="NCBI Taxonomy" id="301880"/>
    <lineage>
        <taxon>Eukaryota</taxon>
        <taxon>Viridiplantae</taxon>
        <taxon>Streptophyta</taxon>
        <taxon>Embryophyta</taxon>
        <taxon>Tracheophyta</taxon>
        <taxon>Spermatophyta</taxon>
        <taxon>Magnoliopsida</taxon>
        <taxon>eudicotyledons</taxon>
        <taxon>Gunneridae</taxon>
        <taxon>Pentapetalae</taxon>
        <taxon>asterids</taxon>
        <taxon>campanulids</taxon>
        <taxon>Asterales</taxon>
        <taxon>Asteraceae</taxon>
        <taxon>Asteroideae</taxon>
        <taxon>Anthemideae</taxon>
        <taxon>Anthemidinae</taxon>
        <taxon>Tanacetum</taxon>
    </lineage>
</organism>
<sequence length="257" mass="29204">MKVFSNMRRITKGFSGQEVDLFPNMLDAAESSPSPSKITSSPSPTPSIFTLHLKPSPTLTITPHPSPFTTSTITAWIGILEADLSKTKKIYSSAYTKLILRVKKLESQIKVGEFMSNKHEMKLFIQEVTPTEIIHEQEGSGKVSDEISTAVEGKIMLVRYLDMKTEHQEKSPEEIEQDRLSYAEALRLEEQIRTRSKELNLLEIGRGLQDQLVSRGTRKMAMLKLRLQSKVIDWNDPLLFDIFFKYEAKSHCQVEGT</sequence>
<gene>
    <name evidence="1" type="ORF">Tco_0774527</name>
</gene>
<dbReference type="Proteomes" id="UP001151760">
    <property type="component" value="Unassembled WGS sequence"/>
</dbReference>